<reference evidence="1" key="1">
    <citation type="submission" date="2024-06" db="EMBL/GenBank/DDBJ databases">
        <title>Mesorhizobium karijinii sp. nov., a symbiont of the iconic Swainsona formosa from arid Australia.</title>
        <authorList>
            <person name="Hill Y.J."/>
            <person name="Watkin E.L.J."/>
            <person name="O'Hara G.W."/>
            <person name="Terpolilli J."/>
            <person name="Tye M.L."/>
            <person name="Kohlmeier M.G."/>
        </authorList>
    </citation>
    <scope>NUCLEOTIDE SEQUENCE</scope>
    <source>
        <strain evidence="1">WSM2240</strain>
        <plasmid evidence="1">pMk2240B</plasmid>
    </source>
</reference>
<protein>
    <recommendedName>
        <fullName evidence="2">Terminase</fullName>
    </recommendedName>
</protein>
<proteinExistence type="predicted"/>
<gene>
    <name evidence="1" type="ORF">ABVK50_28975</name>
</gene>
<geneLocation type="plasmid" evidence="1">
    <name>pMk2240B</name>
</geneLocation>
<organism evidence="1">
    <name type="scientific">Mesorhizobium sp. WSM2240</name>
    <dbReference type="NCBI Taxonomy" id="3228851"/>
    <lineage>
        <taxon>Bacteria</taxon>
        <taxon>Pseudomonadati</taxon>
        <taxon>Pseudomonadota</taxon>
        <taxon>Alphaproteobacteria</taxon>
        <taxon>Hyphomicrobiales</taxon>
        <taxon>Phyllobacteriaceae</taxon>
        <taxon>Mesorhizobium</taxon>
    </lineage>
</organism>
<evidence type="ECO:0000313" key="1">
    <source>
        <dbReference type="EMBL" id="XCG52013.1"/>
    </source>
</evidence>
<accession>A0AAU8CYU4</accession>
<dbReference type="RefSeq" id="WP_353646275.1">
    <property type="nucleotide sequence ID" value="NZ_CP159255.1"/>
</dbReference>
<dbReference type="EMBL" id="CP159255">
    <property type="protein sequence ID" value="XCG52013.1"/>
    <property type="molecule type" value="Genomic_DNA"/>
</dbReference>
<evidence type="ECO:0008006" key="2">
    <source>
        <dbReference type="Google" id="ProtNLM"/>
    </source>
</evidence>
<dbReference type="AlphaFoldDB" id="A0AAU8CYU4"/>
<sequence length="183" mass="20246">MPTPPHQTPVGPFKYTVPFTAPANARLIAAAQAERKEPTEIIQRATINYLIDAGFVPEDEADRFKLFWWLVDQTVLAAQKICRDGGFASSITLDAIHACMKDPKWVEGYRTYVRNDIFKNGNPEKGPINREIGFRIRAGIGGVVEKTAEGKSATVKVLGEIIQSYTPMTDYDRDTFAPSKAAA</sequence>
<name>A0AAU8CYU4_9HYPH</name>
<keyword evidence="1" id="KW-0614">Plasmid</keyword>